<evidence type="ECO:0000313" key="3">
    <source>
        <dbReference type="Proteomes" id="UP001358586"/>
    </source>
</evidence>
<keyword evidence="3" id="KW-1185">Reference proteome</keyword>
<name>A0ABR0NQC6_GOSAR</name>
<comment type="caution">
    <text evidence="2">The sequence shown here is derived from an EMBL/GenBank/DDBJ whole genome shotgun (WGS) entry which is preliminary data.</text>
</comment>
<reference evidence="2 3" key="1">
    <citation type="submission" date="2023-03" db="EMBL/GenBank/DDBJ databases">
        <title>WGS of Gossypium arboreum.</title>
        <authorList>
            <person name="Yu D."/>
        </authorList>
    </citation>
    <scope>NUCLEOTIDE SEQUENCE [LARGE SCALE GENOMIC DNA]</scope>
    <source>
        <tissue evidence="2">Leaf</tissue>
    </source>
</reference>
<gene>
    <name evidence="2" type="ORF">PVK06_031168</name>
</gene>
<organism evidence="2 3">
    <name type="scientific">Gossypium arboreum</name>
    <name type="common">Tree cotton</name>
    <name type="synonym">Gossypium nanking</name>
    <dbReference type="NCBI Taxonomy" id="29729"/>
    <lineage>
        <taxon>Eukaryota</taxon>
        <taxon>Viridiplantae</taxon>
        <taxon>Streptophyta</taxon>
        <taxon>Embryophyta</taxon>
        <taxon>Tracheophyta</taxon>
        <taxon>Spermatophyta</taxon>
        <taxon>Magnoliopsida</taxon>
        <taxon>eudicotyledons</taxon>
        <taxon>Gunneridae</taxon>
        <taxon>Pentapetalae</taxon>
        <taxon>rosids</taxon>
        <taxon>malvids</taxon>
        <taxon>Malvales</taxon>
        <taxon>Malvaceae</taxon>
        <taxon>Malvoideae</taxon>
        <taxon>Gossypium</taxon>
    </lineage>
</organism>
<feature type="region of interest" description="Disordered" evidence="1">
    <location>
        <begin position="1"/>
        <end position="39"/>
    </location>
</feature>
<dbReference type="EMBL" id="JARKNE010000009">
    <property type="protein sequence ID" value="KAK5803521.1"/>
    <property type="molecule type" value="Genomic_DNA"/>
</dbReference>
<evidence type="ECO:0000256" key="1">
    <source>
        <dbReference type="SAM" id="MobiDB-lite"/>
    </source>
</evidence>
<dbReference type="Proteomes" id="UP001358586">
    <property type="component" value="Chromosome 9"/>
</dbReference>
<protein>
    <submittedName>
        <fullName evidence="2">Uncharacterized protein</fullName>
    </submittedName>
</protein>
<proteinExistence type="predicted"/>
<accession>A0ABR0NQC6</accession>
<sequence>MEGISLDSYGGSQEGSSVYPGCVGDGKGPNPNGLGDENGLADGDDIELLDGDVSTFFVDGMPATQFSERVYQILERSTAWTMVIKLLGRRIGFNALSNRAYALWKLSQAFESWTLRMTIISLSFNEKKNMRRLSQRGHGLCMINILHYNRDPWILIPKSCTLVKLWIGSDYQDSLDICIEKAY</sequence>
<evidence type="ECO:0000313" key="2">
    <source>
        <dbReference type="EMBL" id="KAK5803521.1"/>
    </source>
</evidence>